<dbReference type="GO" id="GO:0004349">
    <property type="term" value="F:glutamate 5-kinase activity"/>
    <property type="evidence" value="ECO:0007669"/>
    <property type="project" value="UniProtKB-EC"/>
</dbReference>
<dbReference type="NCBIfam" id="TIGR01027">
    <property type="entry name" value="proB"/>
    <property type="match status" value="1"/>
</dbReference>
<keyword evidence="11" id="KW-1185">Reference proteome</keyword>
<dbReference type="InterPro" id="IPR036393">
    <property type="entry name" value="AceGlu_kinase-like_sf"/>
</dbReference>
<keyword evidence="3 8" id="KW-0641">Proline biosynthesis</keyword>
<dbReference type="CDD" id="cd21157">
    <property type="entry name" value="PUA_G5K"/>
    <property type="match status" value="1"/>
</dbReference>
<gene>
    <name evidence="8 10" type="primary">proB</name>
    <name evidence="10" type="ORF">Q3O59_13925</name>
</gene>
<dbReference type="RefSeq" id="WP_305946162.1">
    <property type="nucleotide sequence ID" value="NZ_JAUZVY010000006.1"/>
</dbReference>
<comment type="function">
    <text evidence="8">Catalyzes the transfer of a phosphate group to glutamate to form L-glutamate 5-phosphate.</text>
</comment>
<dbReference type="InterPro" id="IPR015947">
    <property type="entry name" value="PUA-like_sf"/>
</dbReference>
<protein>
    <recommendedName>
        <fullName evidence="8">Glutamate 5-kinase</fullName>
        <ecNumber evidence="8">2.7.2.11</ecNumber>
    </recommendedName>
    <alternativeName>
        <fullName evidence="8">Gamma-glutamyl kinase</fullName>
        <shortName evidence="8">GK</shortName>
    </alternativeName>
</protein>
<evidence type="ECO:0000256" key="1">
    <source>
        <dbReference type="ARBA" id="ARBA00022490"/>
    </source>
</evidence>
<dbReference type="InterPro" id="IPR041739">
    <property type="entry name" value="G5K_ProB"/>
</dbReference>
<dbReference type="InterPro" id="IPR011529">
    <property type="entry name" value="Glu_5kinase"/>
</dbReference>
<evidence type="ECO:0000256" key="3">
    <source>
        <dbReference type="ARBA" id="ARBA00022650"/>
    </source>
</evidence>
<feature type="binding site" evidence="8">
    <location>
        <begin position="168"/>
        <end position="169"/>
    </location>
    <ligand>
        <name>ATP</name>
        <dbReference type="ChEBI" id="CHEBI:30616"/>
    </ligand>
</feature>
<dbReference type="SMART" id="SM00359">
    <property type="entry name" value="PUA"/>
    <property type="match status" value="1"/>
</dbReference>
<dbReference type="Gene3D" id="2.30.130.10">
    <property type="entry name" value="PUA domain"/>
    <property type="match status" value="1"/>
</dbReference>
<comment type="caution">
    <text evidence="10">The sequence shown here is derived from an EMBL/GenBank/DDBJ whole genome shotgun (WGS) entry which is preliminary data.</text>
</comment>
<proteinExistence type="inferred from homology"/>
<evidence type="ECO:0000256" key="5">
    <source>
        <dbReference type="ARBA" id="ARBA00022741"/>
    </source>
</evidence>
<dbReference type="Proteomes" id="UP001236258">
    <property type="component" value="Unassembled WGS sequence"/>
</dbReference>
<feature type="binding site" evidence="8">
    <location>
        <position position="52"/>
    </location>
    <ligand>
        <name>substrate</name>
    </ligand>
</feature>
<evidence type="ECO:0000259" key="9">
    <source>
        <dbReference type="SMART" id="SM00359"/>
    </source>
</evidence>
<dbReference type="InterPro" id="IPR001048">
    <property type="entry name" value="Asp/Glu/Uridylate_kinase"/>
</dbReference>
<keyword evidence="2 8" id="KW-0028">Amino-acid biosynthesis</keyword>
<keyword evidence="7 8" id="KW-0067">ATP-binding</keyword>
<dbReference type="CDD" id="cd04242">
    <property type="entry name" value="AAK_G5K_ProB"/>
    <property type="match status" value="1"/>
</dbReference>
<dbReference type="InterPro" id="IPR002478">
    <property type="entry name" value="PUA"/>
</dbReference>
<feature type="domain" description="PUA" evidence="9">
    <location>
        <begin position="276"/>
        <end position="359"/>
    </location>
</feature>
<evidence type="ECO:0000313" key="10">
    <source>
        <dbReference type="EMBL" id="MDP4530122.1"/>
    </source>
</evidence>
<dbReference type="InterPro" id="IPR001057">
    <property type="entry name" value="Glu/AcGlu_kinase"/>
</dbReference>
<feature type="binding site" evidence="8">
    <location>
        <position position="12"/>
    </location>
    <ligand>
        <name>ATP</name>
        <dbReference type="ChEBI" id="CHEBI:30616"/>
    </ligand>
</feature>
<dbReference type="InterPro" id="IPR036974">
    <property type="entry name" value="PUA_sf"/>
</dbReference>
<dbReference type="SUPFAM" id="SSF53633">
    <property type="entry name" value="Carbamate kinase-like"/>
    <property type="match status" value="1"/>
</dbReference>
<comment type="similarity">
    <text evidence="8">Belongs to the glutamate 5-kinase family.</text>
</comment>
<dbReference type="EMBL" id="JAUZVY010000006">
    <property type="protein sequence ID" value="MDP4530122.1"/>
    <property type="molecule type" value="Genomic_DNA"/>
</dbReference>
<evidence type="ECO:0000256" key="7">
    <source>
        <dbReference type="ARBA" id="ARBA00022840"/>
    </source>
</evidence>
<keyword evidence="1 8" id="KW-0963">Cytoplasm</keyword>
<dbReference type="EC" id="2.7.2.11" evidence="8"/>
<dbReference type="InterPro" id="IPR005715">
    <property type="entry name" value="Glu_5kinase/COase_Synthase"/>
</dbReference>
<keyword evidence="5 8" id="KW-0547">Nucleotide-binding</keyword>
<keyword evidence="4 8" id="KW-0808">Transferase</keyword>
<feature type="binding site" evidence="8">
    <location>
        <position position="148"/>
    </location>
    <ligand>
        <name>substrate</name>
    </ligand>
</feature>
<evidence type="ECO:0000256" key="8">
    <source>
        <dbReference type="HAMAP-Rule" id="MF_00456"/>
    </source>
</evidence>
<dbReference type="Gene3D" id="3.40.1160.10">
    <property type="entry name" value="Acetylglutamate kinase-like"/>
    <property type="match status" value="1"/>
</dbReference>
<accession>A0ABT9GT19</accession>
<evidence type="ECO:0000256" key="6">
    <source>
        <dbReference type="ARBA" id="ARBA00022777"/>
    </source>
</evidence>
<dbReference type="SUPFAM" id="SSF88697">
    <property type="entry name" value="PUA domain-like"/>
    <property type="match status" value="1"/>
</dbReference>
<dbReference type="PANTHER" id="PTHR43654:SF1">
    <property type="entry name" value="ISOPENTENYL PHOSPHATE KINASE"/>
    <property type="match status" value="1"/>
</dbReference>
<feature type="binding site" evidence="8">
    <location>
        <begin position="210"/>
        <end position="216"/>
    </location>
    <ligand>
        <name>ATP</name>
        <dbReference type="ChEBI" id="CHEBI:30616"/>
    </ligand>
</feature>
<evidence type="ECO:0000313" key="11">
    <source>
        <dbReference type="Proteomes" id="UP001236258"/>
    </source>
</evidence>
<organism evidence="10 11">
    <name type="scientific">Alkalimonas delamerensis</name>
    <dbReference type="NCBI Taxonomy" id="265981"/>
    <lineage>
        <taxon>Bacteria</taxon>
        <taxon>Pseudomonadati</taxon>
        <taxon>Pseudomonadota</taxon>
        <taxon>Gammaproteobacteria</taxon>
        <taxon>Alkalimonas</taxon>
    </lineage>
</organism>
<comment type="catalytic activity">
    <reaction evidence="8">
        <text>L-glutamate + ATP = L-glutamyl 5-phosphate + ADP</text>
        <dbReference type="Rhea" id="RHEA:14877"/>
        <dbReference type="ChEBI" id="CHEBI:29985"/>
        <dbReference type="ChEBI" id="CHEBI:30616"/>
        <dbReference type="ChEBI" id="CHEBI:58274"/>
        <dbReference type="ChEBI" id="CHEBI:456216"/>
        <dbReference type="EC" id="2.7.2.11"/>
    </reaction>
</comment>
<name>A0ABT9GT19_9GAMM</name>
<keyword evidence="6 8" id="KW-0418">Kinase</keyword>
<dbReference type="Pfam" id="PF00696">
    <property type="entry name" value="AA_kinase"/>
    <property type="match status" value="1"/>
</dbReference>
<reference evidence="10 11" key="1">
    <citation type="submission" date="2023-08" db="EMBL/GenBank/DDBJ databases">
        <authorList>
            <person name="Joshi A."/>
            <person name="Thite S."/>
        </authorList>
    </citation>
    <scope>NUCLEOTIDE SEQUENCE [LARGE SCALE GENOMIC DNA]</scope>
    <source>
        <strain evidence="10 11">1E1</strain>
    </source>
</reference>
<sequence>MLGQTWRRLVLKVGSALIAPEGKGCSTRYLLTLARFISECRTRGIEVVLVSSGSVAAGRSAIAFSHQPLPIPVKQAMASVGQYQMMQLWQNLLDCHCGQLLLTHDDFHNRRRYLNIENTLRTLLAHQVLPIINENDSVATAELKLGDNDNLAALVATAVDADVLIICSDIDGLYSANPRSNPAAQFIAEVERITPEIFAMAGGSHHSVGTGGMVTKLQAAQKAAQQGIDTLIVNGQKAAVFEALLEGKTAGTLFQRQQERLSAKKHWLLHGLTSQGQIQLDAGAVTALQQQGASLLAKGITAVTGDFDKGEAVLVCDPAGQPFAKGICQYPASELARIKGLHSQQITATLGYCPREEVIHRDDLVLLSVSEARAQSGC</sequence>
<evidence type="ECO:0000256" key="4">
    <source>
        <dbReference type="ARBA" id="ARBA00022679"/>
    </source>
</evidence>
<dbReference type="HAMAP" id="MF_00456">
    <property type="entry name" value="ProB"/>
    <property type="match status" value="1"/>
</dbReference>
<dbReference type="PANTHER" id="PTHR43654">
    <property type="entry name" value="GLUTAMATE 5-KINASE"/>
    <property type="match status" value="1"/>
</dbReference>
<dbReference type="PROSITE" id="PS50890">
    <property type="entry name" value="PUA"/>
    <property type="match status" value="1"/>
</dbReference>
<feature type="binding site" evidence="8">
    <location>
        <position position="136"/>
    </location>
    <ligand>
        <name>substrate</name>
    </ligand>
</feature>
<dbReference type="Pfam" id="PF01472">
    <property type="entry name" value="PUA"/>
    <property type="match status" value="1"/>
</dbReference>
<dbReference type="PIRSF" id="PIRSF000729">
    <property type="entry name" value="GK"/>
    <property type="match status" value="1"/>
</dbReference>
<evidence type="ECO:0000256" key="2">
    <source>
        <dbReference type="ARBA" id="ARBA00022605"/>
    </source>
</evidence>
<dbReference type="PRINTS" id="PR00474">
    <property type="entry name" value="GLU5KINASE"/>
</dbReference>
<comment type="subcellular location">
    <subcellularLocation>
        <location evidence="8">Cytoplasm</location>
    </subcellularLocation>
</comment>
<comment type="pathway">
    <text evidence="8">Amino-acid biosynthesis; L-proline biosynthesis; L-glutamate 5-semialdehyde from L-glutamate: step 1/2.</text>
</comment>